<dbReference type="InterPro" id="IPR010104">
    <property type="entry name" value="TonB_rcpt_bac"/>
</dbReference>
<keyword evidence="7 8" id="KW-0998">Cell outer membrane</keyword>
<evidence type="ECO:0000256" key="8">
    <source>
        <dbReference type="PROSITE-ProRule" id="PRU01360"/>
    </source>
</evidence>
<dbReference type="InterPro" id="IPR000531">
    <property type="entry name" value="Beta-barrel_TonB"/>
</dbReference>
<dbReference type="Pfam" id="PF00593">
    <property type="entry name" value="TonB_dep_Rec_b-barrel"/>
    <property type="match status" value="1"/>
</dbReference>
<keyword evidence="15" id="KW-1185">Reference proteome</keyword>
<dbReference type="SUPFAM" id="SSF56935">
    <property type="entry name" value="Porins"/>
    <property type="match status" value="1"/>
</dbReference>
<sequence>MRHRVAISISAFALIVAQRSFAQESPQPPAPQPQQGSAAPEASPAAAGPSGGNPDQDIIVTGFRRSIASAQSIKRNSEGIVDAIVAEDIGKLPDITASAALARVTGVQVNRGAGEAAQVQIRGLPDISTTYNGREIFTAENRFVAIQDFPAGAVQALEVYKSSTANLIEGGIGGQVNVRSRRPFDFDGFGLSGSLNAVHWEQSQEFDYNGNLLISDRWDTGIGEIGVLVNAAITNIDFLDATRENDRFVTPAPGDPADAAGFTRPNGSGLFYGNGNRWRPSVNAAIQWRPSSTLEFYVDGLFQGYRAEDRNHWLFVPTFGGGAQYSNVVLRDDGSNSVRSMTVTGAANPDGFDEFRKARTNTYQIAGGGIWSPGQLKLSADIAYTDSSYTEKQINIDYAFAGSPTRNVEFDRPGGQGGGTFDFIDFNAADPNNYLLRGLFDRNFRAEGEDLQARLDAEYETGLSILPKISAGFRFNDRDAARYNGQRYAPLLDLGIAYPDLPVDIGPIRRGFRFDRAQPESQFPGASFGSVFDNRDALRAIAGFPNGDVPFAELETFTASERAYAGYGQLNYAIEAGIPITGTIGVRVINTRTTVNGNSFDATTGTFTPISQTNRYTDYLPSATLRAELADGLQLRLAYTRTRTRPNFIDLNPSSNVGTVPLVCTPVPGNPDSGPDAPNCIIDITSGNPNLAPLESDNYDLSLEYYFSRTGSLTAGIFRRDVSNFIFRNTTLTEIAGQPDRRVNAPSNGGDGRVQGAEVAFNGFLEFDSLPEWAQGFGIQANYTYLDASTELQPSFQDRLPGQQAFPNVSKHAFNLVGLYERPSFSARLAYNWRSKFVIEYQDLQNGFLSPLYQKSLGVLDFSATLTPIENITVAFDVLNMLGTPIRTDRVYNEAGDSYPFQVRYIERTYSLGVRFRF</sequence>
<evidence type="ECO:0000256" key="10">
    <source>
        <dbReference type="SAM" id="MobiDB-lite"/>
    </source>
</evidence>
<keyword evidence="3 8" id="KW-1134">Transmembrane beta strand</keyword>
<dbReference type="InterPro" id="IPR039426">
    <property type="entry name" value="TonB-dep_rcpt-like"/>
</dbReference>
<dbReference type="eggNOG" id="COG1629">
    <property type="taxonomic scope" value="Bacteria"/>
</dbReference>
<feature type="region of interest" description="Disordered" evidence="10">
    <location>
        <begin position="23"/>
        <end position="58"/>
    </location>
</feature>
<evidence type="ECO:0000259" key="12">
    <source>
        <dbReference type="Pfam" id="PF00593"/>
    </source>
</evidence>
<dbReference type="GO" id="GO:0009279">
    <property type="term" value="C:cell outer membrane"/>
    <property type="evidence" value="ECO:0007669"/>
    <property type="project" value="UniProtKB-SubCell"/>
</dbReference>
<evidence type="ECO:0000313" key="14">
    <source>
        <dbReference type="EMBL" id="AHE57144.1"/>
    </source>
</evidence>
<evidence type="ECO:0000256" key="7">
    <source>
        <dbReference type="ARBA" id="ARBA00023237"/>
    </source>
</evidence>
<keyword evidence="11" id="KW-0732">Signal</keyword>
<feature type="domain" description="TonB-dependent receptor-like beta-barrel" evidence="12">
    <location>
        <begin position="405"/>
        <end position="880"/>
    </location>
</feature>
<evidence type="ECO:0000256" key="3">
    <source>
        <dbReference type="ARBA" id="ARBA00022452"/>
    </source>
</evidence>
<dbReference type="PROSITE" id="PS52016">
    <property type="entry name" value="TONB_DEPENDENT_REC_3"/>
    <property type="match status" value="1"/>
</dbReference>
<feature type="signal peptide" evidence="11">
    <location>
        <begin position="1"/>
        <end position="22"/>
    </location>
</feature>
<dbReference type="NCBIfam" id="TIGR01782">
    <property type="entry name" value="TonB-Xanth-Caul"/>
    <property type="match status" value="1"/>
</dbReference>
<evidence type="ECO:0000256" key="4">
    <source>
        <dbReference type="ARBA" id="ARBA00022692"/>
    </source>
</evidence>
<keyword evidence="5 9" id="KW-0798">TonB box</keyword>
<dbReference type="Gene3D" id="2.170.130.10">
    <property type="entry name" value="TonB-dependent receptor, plug domain"/>
    <property type="match status" value="1"/>
</dbReference>
<dbReference type="STRING" id="1123269.NX02_27805"/>
<gene>
    <name evidence="14" type="ORF">NX02_27805</name>
</gene>
<dbReference type="HOGENOM" id="CLU_006935_2_0_5"/>
<dbReference type="Pfam" id="PF07715">
    <property type="entry name" value="Plug"/>
    <property type="match status" value="1"/>
</dbReference>
<dbReference type="RefSeq" id="WP_025295236.1">
    <property type="nucleotide sequence ID" value="NZ_CP006644.1"/>
</dbReference>
<keyword evidence="6 8" id="KW-0472">Membrane</keyword>
<evidence type="ECO:0000313" key="15">
    <source>
        <dbReference type="Proteomes" id="UP000018851"/>
    </source>
</evidence>
<dbReference type="CDD" id="cd01347">
    <property type="entry name" value="ligand_gated_channel"/>
    <property type="match status" value="1"/>
</dbReference>
<evidence type="ECO:0000256" key="5">
    <source>
        <dbReference type="ARBA" id="ARBA00023077"/>
    </source>
</evidence>
<protein>
    <recommendedName>
        <fullName evidence="16">TonB-denpendent receptor</fullName>
    </recommendedName>
</protein>
<dbReference type="InterPro" id="IPR037066">
    <property type="entry name" value="Plug_dom_sf"/>
</dbReference>
<dbReference type="EMBL" id="CP006644">
    <property type="protein sequence ID" value="AHE57144.1"/>
    <property type="molecule type" value="Genomic_DNA"/>
</dbReference>
<dbReference type="InterPro" id="IPR036942">
    <property type="entry name" value="Beta-barrel_TonB_sf"/>
</dbReference>
<evidence type="ECO:0000256" key="2">
    <source>
        <dbReference type="ARBA" id="ARBA00022448"/>
    </source>
</evidence>
<organism evidence="14 15">
    <name type="scientific">Sphingomonas sanxanigenens DSM 19645 = NX02</name>
    <dbReference type="NCBI Taxonomy" id="1123269"/>
    <lineage>
        <taxon>Bacteria</taxon>
        <taxon>Pseudomonadati</taxon>
        <taxon>Pseudomonadota</taxon>
        <taxon>Alphaproteobacteria</taxon>
        <taxon>Sphingomonadales</taxon>
        <taxon>Sphingomonadaceae</taxon>
        <taxon>Sphingomonas</taxon>
    </lineage>
</organism>
<feature type="chain" id="PRO_5004785392" description="TonB-denpendent receptor" evidence="11">
    <location>
        <begin position="23"/>
        <end position="918"/>
    </location>
</feature>
<dbReference type="PANTHER" id="PTHR40980">
    <property type="entry name" value="PLUG DOMAIN-CONTAINING PROTEIN"/>
    <property type="match status" value="1"/>
</dbReference>
<feature type="domain" description="TonB-dependent receptor plug" evidence="13">
    <location>
        <begin position="74"/>
        <end position="174"/>
    </location>
</feature>
<keyword evidence="4 8" id="KW-0812">Transmembrane</keyword>
<dbReference type="InterPro" id="IPR012910">
    <property type="entry name" value="Plug_dom"/>
</dbReference>
<evidence type="ECO:0000256" key="11">
    <source>
        <dbReference type="SAM" id="SignalP"/>
    </source>
</evidence>
<comment type="similarity">
    <text evidence="8 9">Belongs to the TonB-dependent receptor family.</text>
</comment>
<proteinExistence type="inferred from homology"/>
<evidence type="ECO:0008006" key="16">
    <source>
        <dbReference type="Google" id="ProtNLM"/>
    </source>
</evidence>
<dbReference type="eggNOG" id="COG4771">
    <property type="taxonomic scope" value="Bacteria"/>
</dbReference>
<evidence type="ECO:0000259" key="13">
    <source>
        <dbReference type="Pfam" id="PF07715"/>
    </source>
</evidence>
<reference evidence="14 15" key="1">
    <citation type="submission" date="2013-07" db="EMBL/GenBank/DDBJ databases">
        <title>Completed genome of Sphingomonas sanxanigenens NX02.</title>
        <authorList>
            <person name="Ma T."/>
            <person name="Huang H."/>
            <person name="Wu M."/>
            <person name="Li X."/>
            <person name="Li G."/>
        </authorList>
    </citation>
    <scope>NUCLEOTIDE SEQUENCE [LARGE SCALE GENOMIC DNA]</scope>
    <source>
        <strain evidence="14 15">NX02</strain>
    </source>
</reference>
<dbReference type="KEGG" id="ssan:NX02_27805"/>
<feature type="compositionally biased region" description="Low complexity" evidence="10">
    <location>
        <begin position="33"/>
        <end position="48"/>
    </location>
</feature>
<dbReference type="Gene3D" id="2.40.170.20">
    <property type="entry name" value="TonB-dependent receptor, beta-barrel domain"/>
    <property type="match status" value="1"/>
</dbReference>
<accession>W0AGX2</accession>
<evidence type="ECO:0000256" key="1">
    <source>
        <dbReference type="ARBA" id="ARBA00004571"/>
    </source>
</evidence>
<comment type="subcellular location">
    <subcellularLocation>
        <location evidence="1 8">Cell outer membrane</location>
        <topology evidence="1 8">Multi-pass membrane protein</topology>
    </subcellularLocation>
</comment>
<dbReference type="AlphaFoldDB" id="W0AGX2"/>
<name>W0AGX2_9SPHN</name>
<dbReference type="PATRIC" id="fig|1123269.5.peg.5455"/>
<keyword evidence="2 8" id="KW-0813">Transport</keyword>
<dbReference type="OrthoDB" id="5476657at2"/>
<dbReference type="PANTHER" id="PTHR40980:SF3">
    <property type="entry name" value="TONB-DEPENDENT RECEPTOR-LIKE BETA-BARREL DOMAIN-CONTAINING PROTEIN"/>
    <property type="match status" value="1"/>
</dbReference>
<evidence type="ECO:0000256" key="6">
    <source>
        <dbReference type="ARBA" id="ARBA00023136"/>
    </source>
</evidence>
<evidence type="ECO:0000256" key="9">
    <source>
        <dbReference type="RuleBase" id="RU003357"/>
    </source>
</evidence>
<dbReference type="Proteomes" id="UP000018851">
    <property type="component" value="Chromosome"/>
</dbReference>